<dbReference type="Pfam" id="PF14529">
    <property type="entry name" value="Exo_endo_phos_2"/>
    <property type="match status" value="1"/>
</dbReference>
<dbReference type="EMBL" id="JAQHRD010000003">
    <property type="protein sequence ID" value="KAJ6442475.1"/>
    <property type="molecule type" value="Genomic_DNA"/>
</dbReference>
<evidence type="ECO:0000313" key="3">
    <source>
        <dbReference type="Proteomes" id="UP001163105"/>
    </source>
</evidence>
<keyword evidence="2" id="KW-0808">Transferase</keyword>
<comment type="caution">
    <text evidence="2">The sequence shown here is derived from an EMBL/GenBank/DDBJ whole genome shotgun (WGS) entry which is preliminary data.</text>
</comment>
<dbReference type="AlphaFoldDB" id="A0AB34FU81"/>
<keyword evidence="2" id="KW-0695">RNA-directed DNA polymerase</keyword>
<dbReference type="Proteomes" id="UP001163105">
    <property type="component" value="Unassembled WGS sequence"/>
</dbReference>
<dbReference type="InterPro" id="IPR036691">
    <property type="entry name" value="Endo/exonu/phosph_ase_sf"/>
</dbReference>
<name>A0AB34FU81_9HYPO</name>
<feature type="domain" description="Endonuclease/exonuclease/phosphatase" evidence="1">
    <location>
        <begin position="108"/>
        <end position="234"/>
    </location>
</feature>
<reference evidence="2" key="1">
    <citation type="submission" date="2023-01" db="EMBL/GenBank/DDBJ databases">
        <title>The growth and conidiation of Purpureocillium lavendulum are regulated by nitrogen source and histone H3K14 acetylation.</title>
        <authorList>
            <person name="Tang P."/>
            <person name="Han J."/>
            <person name="Zhang C."/>
            <person name="Tang P."/>
            <person name="Qi F."/>
            <person name="Zhang K."/>
            <person name="Liang L."/>
        </authorList>
    </citation>
    <scope>NUCLEOTIDE SEQUENCE</scope>
    <source>
        <strain evidence="2">YMF1.00683</strain>
    </source>
</reference>
<accession>A0AB34FU81</accession>
<evidence type="ECO:0000259" key="1">
    <source>
        <dbReference type="Pfam" id="PF14529"/>
    </source>
</evidence>
<keyword evidence="2" id="KW-0548">Nucleotidyltransferase</keyword>
<evidence type="ECO:0000313" key="2">
    <source>
        <dbReference type="EMBL" id="KAJ6442475.1"/>
    </source>
</evidence>
<organism evidence="2 3">
    <name type="scientific">Purpureocillium lavendulum</name>
    <dbReference type="NCBI Taxonomy" id="1247861"/>
    <lineage>
        <taxon>Eukaryota</taxon>
        <taxon>Fungi</taxon>
        <taxon>Dikarya</taxon>
        <taxon>Ascomycota</taxon>
        <taxon>Pezizomycotina</taxon>
        <taxon>Sordariomycetes</taxon>
        <taxon>Hypocreomycetidae</taxon>
        <taxon>Hypocreales</taxon>
        <taxon>Ophiocordycipitaceae</taxon>
        <taxon>Purpureocillium</taxon>
    </lineage>
</organism>
<proteinExistence type="predicted"/>
<dbReference type="Gene3D" id="3.60.10.10">
    <property type="entry name" value="Endonuclease/exonuclease/phosphatase"/>
    <property type="match status" value="1"/>
</dbReference>
<protein>
    <submittedName>
        <fullName evidence="2">Reverse transcriptase</fullName>
    </submittedName>
</protein>
<keyword evidence="3" id="KW-1185">Reference proteome</keyword>
<dbReference type="SUPFAM" id="SSF56219">
    <property type="entry name" value="DNase I-like"/>
    <property type="match status" value="1"/>
</dbReference>
<dbReference type="GO" id="GO:0003964">
    <property type="term" value="F:RNA-directed DNA polymerase activity"/>
    <property type="evidence" value="ECO:0007669"/>
    <property type="project" value="UniProtKB-KW"/>
</dbReference>
<dbReference type="InterPro" id="IPR005135">
    <property type="entry name" value="Endo/exonuclease/phosphatase"/>
</dbReference>
<sequence>MHKWLRILQLNVRKQEPVQLSLMNDGDLREFGVIAVSEPYARTVDGRVTTSPTGHRNWTKMIPTSTHDAPWPIRSMLWVRSDIETEQMPIQSADLTAAVLRLPARDVLVVSVYVEWNNDEALTAAMTLLDGLIRKFRDGTGRRTDVVLAGDFNHHDFLWGVDEVSARRQGEGEPIIDLMSEHGLCSLLPRGTKTWQGPESESTIDLVLATSELADEMVACAIHPIEHGSDHRAIQTNFDVEMPERSAPERLLFRNVP</sequence>
<gene>
    <name evidence="2" type="ORF">O9K51_03650</name>
</gene>